<keyword evidence="2" id="KW-0731">Sigma factor</keyword>
<dbReference type="GO" id="GO:0003677">
    <property type="term" value="F:DNA binding"/>
    <property type="evidence" value="ECO:0007669"/>
    <property type="project" value="UniProtKB-KW"/>
</dbReference>
<evidence type="ECO:0000256" key="2">
    <source>
        <dbReference type="ARBA" id="ARBA00023082"/>
    </source>
</evidence>
<dbReference type="GO" id="GO:0003899">
    <property type="term" value="F:DNA-directed RNA polymerase activity"/>
    <property type="evidence" value="ECO:0007669"/>
    <property type="project" value="InterPro"/>
</dbReference>
<dbReference type="Pfam" id="PF04545">
    <property type="entry name" value="Sigma70_r4"/>
    <property type="match status" value="1"/>
</dbReference>
<evidence type="ECO:0000313" key="8">
    <source>
        <dbReference type="Proteomes" id="UP000295530"/>
    </source>
</evidence>
<dbReference type="NCBIfam" id="TIGR02937">
    <property type="entry name" value="sigma70-ECF"/>
    <property type="match status" value="1"/>
</dbReference>
<dbReference type="AlphaFoldDB" id="A0A4R6E6P6"/>
<keyword evidence="4" id="KW-0804">Transcription</keyword>
<evidence type="ECO:0000259" key="6">
    <source>
        <dbReference type="Pfam" id="PF04545"/>
    </source>
</evidence>
<dbReference type="PANTHER" id="PTHR30385:SF7">
    <property type="entry name" value="RNA POLYMERASE SIGMA FACTOR FLIA"/>
    <property type="match status" value="1"/>
</dbReference>
<keyword evidence="3" id="KW-0238">DNA-binding</keyword>
<evidence type="ECO:0000256" key="1">
    <source>
        <dbReference type="ARBA" id="ARBA00023015"/>
    </source>
</evidence>
<dbReference type="Pfam" id="PF04542">
    <property type="entry name" value="Sigma70_r2"/>
    <property type="match status" value="1"/>
</dbReference>
<proteinExistence type="predicted"/>
<dbReference type="GO" id="GO:0016987">
    <property type="term" value="F:sigma factor activity"/>
    <property type="evidence" value="ECO:0007669"/>
    <property type="project" value="UniProtKB-KW"/>
</dbReference>
<dbReference type="InterPro" id="IPR012845">
    <property type="entry name" value="RNA_pol_sigma_FliA_WhiG"/>
</dbReference>
<dbReference type="InterPro" id="IPR007627">
    <property type="entry name" value="RNA_pol_sigma70_r2"/>
</dbReference>
<keyword evidence="1" id="KW-0805">Transcription regulation</keyword>
<dbReference type="Gene3D" id="1.10.1740.10">
    <property type="match status" value="1"/>
</dbReference>
<dbReference type="InterPro" id="IPR007630">
    <property type="entry name" value="RNA_pol_sigma70_r4"/>
</dbReference>
<dbReference type="CDD" id="cd06171">
    <property type="entry name" value="Sigma70_r4"/>
    <property type="match status" value="1"/>
</dbReference>
<keyword evidence="7" id="KW-0966">Cell projection</keyword>
<dbReference type="InterPro" id="IPR013324">
    <property type="entry name" value="RNA_pol_sigma_r3/r4-like"/>
</dbReference>
<feature type="domain" description="RNA polymerase sigma-70 region 2" evidence="5">
    <location>
        <begin position="27"/>
        <end position="96"/>
    </location>
</feature>
<dbReference type="OrthoDB" id="9799825at2"/>
<dbReference type="EMBL" id="SNVX01000015">
    <property type="protein sequence ID" value="TDN53583.1"/>
    <property type="molecule type" value="Genomic_DNA"/>
</dbReference>
<dbReference type="RefSeq" id="WP_125355367.1">
    <property type="nucleotide sequence ID" value="NZ_CACSIW010000001.1"/>
</dbReference>
<name>A0A4R6E6P6_SCAGO</name>
<dbReference type="SUPFAM" id="SSF88659">
    <property type="entry name" value="Sigma3 and sigma4 domains of RNA polymerase sigma factors"/>
    <property type="match status" value="2"/>
</dbReference>
<gene>
    <name evidence="7" type="ORF">EC847_11511</name>
</gene>
<comment type="caution">
    <text evidence="7">The sequence shown here is derived from an EMBL/GenBank/DDBJ whole genome shotgun (WGS) entry which is preliminary data.</text>
</comment>
<evidence type="ECO:0000256" key="3">
    <source>
        <dbReference type="ARBA" id="ARBA00023125"/>
    </source>
</evidence>
<dbReference type="Gene3D" id="1.20.140.160">
    <property type="match status" value="1"/>
</dbReference>
<feature type="domain" description="RNA polymerase sigma-70 region 4" evidence="6">
    <location>
        <begin position="183"/>
        <end position="230"/>
    </location>
</feature>
<protein>
    <submittedName>
        <fullName evidence="7">RNA polymerase sigma factor for flagellar operon FliA</fullName>
    </submittedName>
</protein>
<dbReference type="Proteomes" id="UP000295530">
    <property type="component" value="Unassembled WGS sequence"/>
</dbReference>
<dbReference type="PANTHER" id="PTHR30385">
    <property type="entry name" value="SIGMA FACTOR F FLAGELLAR"/>
    <property type="match status" value="1"/>
</dbReference>
<dbReference type="GO" id="GO:0006352">
    <property type="term" value="P:DNA-templated transcription initiation"/>
    <property type="evidence" value="ECO:0007669"/>
    <property type="project" value="InterPro"/>
</dbReference>
<organism evidence="7 8">
    <name type="scientific">Scandinavium goeteborgense</name>
    <dbReference type="NCBI Taxonomy" id="1851514"/>
    <lineage>
        <taxon>Bacteria</taxon>
        <taxon>Pseudomonadati</taxon>
        <taxon>Pseudomonadota</taxon>
        <taxon>Gammaproteobacteria</taxon>
        <taxon>Enterobacterales</taxon>
        <taxon>Enterobacteriaceae</taxon>
        <taxon>Scandinavium</taxon>
    </lineage>
</organism>
<dbReference type="PRINTS" id="PR00046">
    <property type="entry name" value="SIGMA70FCT"/>
</dbReference>
<accession>A0A4R6E6P6</accession>
<dbReference type="SUPFAM" id="SSF88946">
    <property type="entry name" value="Sigma2 domain of RNA polymerase sigma factors"/>
    <property type="match status" value="1"/>
</dbReference>
<dbReference type="InterPro" id="IPR013325">
    <property type="entry name" value="RNA_pol_sigma_r2"/>
</dbReference>
<keyword evidence="7" id="KW-0282">Flagellum</keyword>
<dbReference type="NCBIfam" id="TIGR02479">
    <property type="entry name" value="FliA_WhiG"/>
    <property type="match status" value="1"/>
</dbReference>
<dbReference type="NCBIfam" id="NF009091">
    <property type="entry name" value="PRK12427.1"/>
    <property type="match status" value="1"/>
</dbReference>
<dbReference type="InterPro" id="IPR000943">
    <property type="entry name" value="RNA_pol_sigma70"/>
</dbReference>
<keyword evidence="8" id="KW-1185">Reference proteome</keyword>
<reference evidence="7 8" key="1">
    <citation type="submission" date="2019-03" db="EMBL/GenBank/DDBJ databases">
        <title>Genomic analyses of the natural microbiome of Caenorhabditis elegans.</title>
        <authorList>
            <person name="Samuel B."/>
        </authorList>
    </citation>
    <scope>NUCLEOTIDE SEQUENCE [LARGE SCALE GENOMIC DNA]</scope>
    <source>
        <strain evidence="7 8">BIGb0156</strain>
    </source>
</reference>
<keyword evidence="7" id="KW-0969">Cilium</keyword>
<sequence>MQQEYEGQAFQVTLQMTPQEENQYLMAWLPLVRKIVRQLSHQCSHIIERQDMEQIALMGLLSAIRRFGVPDENFAGYASQRIRGAILDELRSLDWRPRQLRQKYHRIKDLIRTLRQQLGHEPEWSELAPHGIDANEYQEYLQLENAETMSSLDELLSTDQDEHIFQGRRLEDQFITQDLLSKALAQLTEVEGQVLAMYYQKCMNLKEIALVLGVTESRVCQMNKRIMEKIHAYFNQE</sequence>
<dbReference type="InterPro" id="IPR014284">
    <property type="entry name" value="RNA_pol_sigma-70_dom"/>
</dbReference>
<evidence type="ECO:0000256" key="4">
    <source>
        <dbReference type="ARBA" id="ARBA00023163"/>
    </source>
</evidence>
<evidence type="ECO:0000259" key="5">
    <source>
        <dbReference type="Pfam" id="PF04542"/>
    </source>
</evidence>
<evidence type="ECO:0000313" key="7">
    <source>
        <dbReference type="EMBL" id="TDN53583.1"/>
    </source>
</evidence>